<keyword evidence="2" id="KW-0812">Transmembrane</keyword>
<evidence type="ECO:0000256" key="2">
    <source>
        <dbReference type="SAM" id="Phobius"/>
    </source>
</evidence>
<proteinExistence type="predicted"/>
<keyword evidence="2" id="KW-1133">Transmembrane helix</keyword>
<feature type="compositionally biased region" description="Polar residues" evidence="1">
    <location>
        <begin position="329"/>
        <end position="340"/>
    </location>
</feature>
<dbReference type="Proteomes" id="UP000076502">
    <property type="component" value="Unassembled WGS sequence"/>
</dbReference>
<accession>A0A154PK93</accession>
<keyword evidence="2" id="KW-0472">Membrane</keyword>
<dbReference type="OMA" id="CYMKSSA"/>
<sequence>MLEEVANSWTVGLHSFLDVSEFTPVVSNLWDKETFNVQHINNTKIKKSDVLIGYLILFWVILYLMYEKCLNSLLRRMRIPLMQRSRIIRAVWNCGFCFGSICYLKSSTITTLNFFSEEQKVTHEELGVILHKSFYYHQAGIEIFCHGAWTKGWVNLLFASFIMNPYQEKWCTIVSTFLFYKAIDTIVINLCRISLCIPHFGRRKLPKLLFCIHCLSWIYLYILFVPKLMLWPEKTNYTRVELGLWLWFIAECIDSVWLRLVRCARAIHWLEICLFPPPTQEAIELAGIQKRHRNSLKKVVNRSKKTELWQTMLCAVAIKKKIRRIRQAKQNESESVTNSAEAGLPGTDSVEEINNEKKDQ</sequence>
<evidence type="ECO:0000313" key="3">
    <source>
        <dbReference type="EMBL" id="KZC12265.1"/>
    </source>
</evidence>
<feature type="transmembrane region" description="Helical" evidence="2">
    <location>
        <begin position="87"/>
        <end position="106"/>
    </location>
</feature>
<evidence type="ECO:0000313" key="4">
    <source>
        <dbReference type="Proteomes" id="UP000076502"/>
    </source>
</evidence>
<reference evidence="3 4" key="1">
    <citation type="submission" date="2015-07" db="EMBL/GenBank/DDBJ databases">
        <title>The genome of Dufourea novaeangliae.</title>
        <authorList>
            <person name="Pan H."/>
            <person name="Kapheim K."/>
        </authorList>
    </citation>
    <scope>NUCLEOTIDE SEQUENCE [LARGE SCALE GENOMIC DNA]</scope>
    <source>
        <strain evidence="3">0120121106</strain>
        <tissue evidence="3">Whole body</tissue>
    </source>
</reference>
<evidence type="ECO:0000256" key="1">
    <source>
        <dbReference type="SAM" id="MobiDB-lite"/>
    </source>
</evidence>
<feature type="transmembrane region" description="Helical" evidence="2">
    <location>
        <begin position="50"/>
        <end position="66"/>
    </location>
</feature>
<feature type="transmembrane region" description="Helical" evidence="2">
    <location>
        <begin position="173"/>
        <end position="193"/>
    </location>
</feature>
<organism evidence="3 4">
    <name type="scientific">Dufourea novaeangliae</name>
    <name type="common">Sweat bee</name>
    <dbReference type="NCBI Taxonomy" id="178035"/>
    <lineage>
        <taxon>Eukaryota</taxon>
        <taxon>Metazoa</taxon>
        <taxon>Ecdysozoa</taxon>
        <taxon>Arthropoda</taxon>
        <taxon>Hexapoda</taxon>
        <taxon>Insecta</taxon>
        <taxon>Pterygota</taxon>
        <taxon>Neoptera</taxon>
        <taxon>Endopterygota</taxon>
        <taxon>Hymenoptera</taxon>
        <taxon>Apocrita</taxon>
        <taxon>Aculeata</taxon>
        <taxon>Apoidea</taxon>
        <taxon>Anthophila</taxon>
        <taxon>Halictidae</taxon>
        <taxon>Rophitinae</taxon>
        <taxon>Dufourea</taxon>
    </lineage>
</organism>
<dbReference type="EMBL" id="KQ434943">
    <property type="protein sequence ID" value="KZC12265.1"/>
    <property type="molecule type" value="Genomic_DNA"/>
</dbReference>
<keyword evidence="4" id="KW-1185">Reference proteome</keyword>
<dbReference type="OrthoDB" id="7627565at2759"/>
<gene>
    <name evidence="3" type="ORF">WN55_03779</name>
</gene>
<name>A0A154PK93_DUFNO</name>
<dbReference type="AlphaFoldDB" id="A0A154PK93"/>
<feature type="region of interest" description="Disordered" evidence="1">
    <location>
        <begin position="329"/>
        <end position="360"/>
    </location>
</feature>
<protein>
    <submittedName>
        <fullName evidence="3">Uncharacterized protein</fullName>
    </submittedName>
</protein>
<feature type="transmembrane region" description="Helical" evidence="2">
    <location>
        <begin position="205"/>
        <end position="224"/>
    </location>
</feature>